<dbReference type="Proteomes" id="UP000033058">
    <property type="component" value="Chromosome"/>
</dbReference>
<proteinExistence type="predicted"/>
<name>A0A0E3PYV2_METMZ</name>
<sequence length="68" mass="7961">MSENKSTIDSASCFFVVKGKGYRVDHNLQNFRYTAYERAIMEKSNRKRTPFQQVKKPDLSVKENSDKL</sequence>
<gene>
    <name evidence="2" type="ORF">MSMAW_1901</name>
</gene>
<dbReference type="AlphaFoldDB" id="A0A0E3PYV2"/>
<feature type="region of interest" description="Disordered" evidence="1">
    <location>
        <begin position="42"/>
        <end position="68"/>
    </location>
</feature>
<evidence type="ECO:0000313" key="2">
    <source>
        <dbReference type="EMBL" id="AKB40892.1"/>
    </source>
</evidence>
<reference evidence="2 3" key="1">
    <citation type="submission" date="2014-07" db="EMBL/GenBank/DDBJ databases">
        <title>Methanogenic archaea and the global carbon cycle.</title>
        <authorList>
            <person name="Henriksen J.R."/>
            <person name="Luke J."/>
            <person name="Reinhart S."/>
            <person name="Benedict M.N."/>
            <person name="Youngblut N.D."/>
            <person name="Metcalf M.E."/>
            <person name="Whitaker R.J."/>
            <person name="Metcalf W.W."/>
        </authorList>
    </citation>
    <scope>NUCLEOTIDE SEQUENCE [LARGE SCALE GENOMIC DNA]</scope>
    <source>
        <strain evidence="2 3">WWM610</strain>
    </source>
</reference>
<accession>A0A0E3PYV2</accession>
<protein>
    <submittedName>
        <fullName evidence="2">Uncharacterized protein</fullName>
    </submittedName>
</protein>
<dbReference type="EMBL" id="CP009509">
    <property type="protein sequence ID" value="AKB40892.1"/>
    <property type="molecule type" value="Genomic_DNA"/>
</dbReference>
<evidence type="ECO:0000313" key="3">
    <source>
        <dbReference type="Proteomes" id="UP000033058"/>
    </source>
</evidence>
<evidence type="ECO:0000256" key="1">
    <source>
        <dbReference type="SAM" id="MobiDB-lite"/>
    </source>
</evidence>
<organism evidence="2 3">
    <name type="scientific">Methanosarcina mazei WWM610</name>
    <dbReference type="NCBI Taxonomy" id="1434117"/>
    <lineage>
        <taxon>Archaea</taxon>
        <taxon>Methanobacteriati</taxon>
        <taxon>Methanobacteriota</taxon>
        <taxon>Stenosarchaea group</taxon>
        <taxon>Methanomicrobia</taxon>
        <taxon>Methanosarcinales</taxon>
        <taxon>Methanosarcinaceae</taxon>
        <taxon>Methanosarcina</taxon>
    </lineage>
</organism>
<dbReference type="HOGENOM" id="CLU_2784130_0_0_2"/>
<feature type="compositionally biased region" description="Basic and acidic residues" evidence="1">
    <location>
        <begin position="55"/>
        <end position="68"/>
    </location>
</feature>